<protein>
    <submittedName>
        <fullName evidence="2">Uncharacterized protein</fullName>
    </submittedName>
</protein>
<proteinExistence type="predicted"/>
<accession>A0A645J6C0</accession>
<keyword evidence="1" id="KW-1133">Transmembrane helix</keyword>
<name>A0A645J6C0_9ZZZZ</name>
<evidence type="ECO:0000313" key="2">
    <source>
        <dbReference type="EMBL" id="MPN59265.1"/>
    </source>
</evidence>
<gene>
    <name evidence="2" type="ORF">SDC9_206986</name>
</gene>
<keyword evidence="1" id="KW-0812">Transmembrane</keyword>
<evidence type="ECO:0000256" key="1">
    <source>
        <dbReference type="SAM" id="Phobius"/>
    </source>
</evidence>
<comment type="caution">
    <text evidence="2">The sequence shown here is derived from an EMBL/GenBank/DDBJ whole genome shotgun (WGS) entry which is preliminary data.</text>
</comment>
<organism evidence="2">
    <name type="scientific">bioreactor metagenome</name>
    <dbReference type="NCBI Taxonomy" id="1076179"/>
    <lineage>
        <taxon>unclassified sequences</taxon>
        <taxon>metagenomes</taxon>
        <taxon>ecological metagenomes</taxon>
    </lineage>
</organism>
<dbReference type="EMBL" id="VSSQ01133073">
    <property type="protein sequence ID" value="MPN59265.1"/>
    <property type="molecule type" value="Genomic_DNA"/>
</dbReference>
<dbReference type="AlphaFoldDB" id="A0A645J6C0"/>
<reference evidence="2" key="1">
    <citation type="submission" date="2019-08" db="EMBL/GenBank/DDBJ databases">
        <authorList>
            <person name="Kucharzyk K."/>
            <person name="Murdoch R.W."/>
            <person name="Higgins S."/>
            <person name="Loffler F."/>
        </authorList>
    </citation>
    <scope>NUCLEOTIDE SEQUENCE</scope>
</reference>
<keyword evidence="1" id="KW-0472">Membrane</keyword>
<sequence length="90" mass="9919">MLFVRMELSISDKGEKRGKKLPPPLATVWFLLITTPMVRLVIGSIVVLQVLKQSKLDSVLFGSLQFLAVDWTGVAVTSKHPTVLSKLSGR</sequence>
<feature type="transmembrane region" description="Helical" evidence="1">
    <location>
        <begin position="28"/>
        <end position="51"/>
    </location>
</feature>